<reference evidence="2" key="1">
    <citation type="submission" date="2022-11" db="UniProtKB">
        <authorList>
            <consortium name="WormBaseParasite"/>
        </authorList>
    </citation>
    <scope>IDENTIFICATION</scope>
</reference>
<dbReference type="Proteomes" id="UP000887565">
    <property type="component" value="Unplaced"/>
</dbReference>
<accession>A0A915JLP0</accession>
<dbReference type="WBParaSite" id="nRc.2.0.1.t26921-RA">
    <property type="protein sequence ID" value="nRc.2.0.1.t26921-RA"/>
    <property type="gene ID" value="nRc.2.0.1.g26921"/>
</dbReference>
<proteinExistence type="predicted"/>
<evidence type="ECO:0000313" key="2">
    <source>
        <dbReference type="WBParaSite" id="nRc.2.0.1.t26921-RA"/>
    </source>
</evidence>
<keyword evidence="1" id="KW-1185">Reference proteome</keyword>
<sequence length="151" mass="17216">MTASRPQCAPLSGQQPDLAETQFKPRASFVQFLTKPRLSKKKGCACPSPALDMEESYGDVENLEFVHVTDRKCYCLTKENGQFVLHHSWKNSKKRQRDIEPNDQMVLLAKIVQKFILGLILSGRQLLSVMDLSTTFTTKNAFMNVKDRHNQ</sequence>
<evidence type="ECO:0000313" key="1">
    <source>
        <dbReference type="Proteomes" id="UP000887565"/>
    </source>
</evidence>
<organism evidence="1 2">
    <name type="scientific">Romanomermis culicivorax</name>
    <name type="common">Nematode worm</name>
    <dbReference type="NCBI Taxonomy" id="13658"/>
    <lineage>
        <taxon>Eukaryota</taxon>
        <taxon>Metazoa</taxon>
        <taxon>Ecdysozoa</taxon>
        <taxon>Nematoda</taxon>
        <taxon>Enoplea</taxon>
        <taxon>Dorylaimia</taxon>
        <taxon>Mermithida</taxon>
        <taxon>Mermithoidea</taxon>
        <taxon>Mermithidae</taxon>
        <taxon>Romanomermis</taxon>
    </lineage>
</organism>
<dbReference type="AlphaFoldDB" id="A0A915JLP0"/>
<name>A0A915JLP0_ROMCU</name>
<protein>
    <submittedName>
        <fullName evidence="2">Uncharacterized protein</fullName>
    </submittedName>
</protein>